<feature type="domain" description="4Fe-4S Mo/W bis-MGD-type" evidence="9">
    <location>
        <begin position="2"/>
        <end position="38"/>
    </location>
</feature>
<dbReference type="RefSeq" id="WP_156016606.1">
    <property type="nucleotide sequence ID" value="NZ_WGGD01000005.1"/>
</dbReference>
<keyword evidence="3" id="KW-0479">Metal-binding</keyword>
<evidence type="ECO:0000256" key="3">
    <source>
        <dbReference type="ARBA" id="ARBA00022723"/>
    </source>
</evidence>
<comment type="similarity">
    <text evidence="1">Belongs to the prokaryotic molybdopterin-containing oxidoreductase family.</text>
</comment>
<dbReference type="PANTHER" id="PTHR43105:SF9">
    <property type="entry name" value="NADPH-FE(3+) OXIDOREDUCTASE SUBUNIT ALPHA"/>
    <property type="match status" value="1"/>
</dbReference>
<accession>A0A6A9QP34</accession>
<protein>
    <submittedName>
        <fullName evidence="10">Molybdopterin-dependent oxidoreductase</fullName>
    </submittedName>
</protein>
<evidence type="ECO:0000256" key="1">
    <source>
        <dbReference type="ARBA" id="ARBA00010312"/>
    </source>
</evidence>
<evidence type="ECO:0000259" key="9">
    <source>
        <dbReference type="Pfam" id="PF04879"/>
    </source>
</evidence>
<dbReference type="SUPFAM" id="SSF50692">
    <property type="entry name" value="ADC-like"/>
    <property type="match status" value="1"/>
</dbReference>
<keyword evidence="4" id="KW-0560">Oxidoreductase</keyword>
<keyword evidence="6" id="KW-0411">Iron-sulfur</keyword>
<dbReference type="AlphaFoldDB" id="A0A6A9QP34"/>
<reference evidence="10 11" key="1">
    <citation type="submission" date="2019-10" db="EMBL/GenBank/DDBJ databases">
        <title>Sequencing and Assembly of Multiple Reported Metal-Biooxidizing Members of the Extremely Thermoacidophilic Archaeal Family Sulfolobaceae.</title>
        <authorList>
            <person name="Counts J.A."/>
            <person name="Kelly R.M."/>
        </authorList>
    </citation>
    <scope>NUCLEOTIDE SEQUENCE [LARGE SCALE GENOMIC DNA]</scope>
    <source>
        <strain evidence="10 11">DSM 6482</strain>
    </source>
</reference>
<dbReference type="GO" id="GO:0016020">
    <property type="term" value="C:membrane"/>
    <property type="evidence" value="ECO:0007669"/>
    <property type="project" value="TreeGrafter"/>
</dbReference>
<dbReference type="Pfam" id="PF04879">
    <property type="entry name" value="Molybdop_Fe4S4"/>
    <property type="match status" value="1"/>
</dbReference>
<proteinExistence type="inferred from homology"/>
<evidence type="ECO:0000313" key="11">
    <source>
        <dbReference type="Proteomes" id="UP000470772"/>
    </source>
</evidence>
<dbReference type="InterPro" id="IPR009010">
    <property type="entry name" value="Asp_de-COase-like_dom_sf"/>
</dbReference>
<sequence>MKSICPFCGVGCGIEINGNKVLPADHITNRGSMCIKASILSEVKDIERLASPTIPTGDVDWERAISYVSDKIKSSIRKYGKNSVGFYIGAQIPTEDQYVAVKLGKGIIGTGVFDSNVRLCMASAASALKFSLGVPLPTANYDDIDSADVIFLIGVNPASNFPVIWNRILKRKNRGNAKLIVIDPVKTESAEAADIFAMIRPGTDIVLLASIANQLLELGKADLSNLEGREDFVGFAKKWYPSKASMVTGIEEFMIKKMANMLSGKVLFMWGMGVNQTVNGTDTGIAIITLAAISNNLHGEGRGVLPLTGQHNSMGAREAGALAGMLPGFRYVDKEDDVNFMEDFWNVPRLTISRQYWTVTELHKLVEEHKIRVLWIIGSNPVVSVPESRRFKEALSYVDTVIVQDVYMTETAREADVILPASGWGERDGICTSGDKTVSYLSKVYDPPNETKPDWEILSKVGMSLGAENMKFSSTYDIFQEMKSAFRGTPIDLNDTDYQTLKHGYRREFVPTAVKTKGFQLNPVEYLDHNSFNLITVRLSTQWNTTSKTGKSWKLNMLTNLSRDALLISMEDAKELGIDDGEMIKIRSRENCLVARVKVSNKLQRRVLYMPFHWGLANALMDWKADPVSKEPAFKQLYVTLHAI</sequence>
<organism evidence="10 11">
    <name type="scientific">Sulfuracidifex metallicus DSM 6482 = JCM 9184</name>
    <dbReference type="NCBI Taxonomy" id="523847"/>
    <lineage>
        <taxon>Archaea</taxon>
        <taxon>Thermoproteota</taxon>
        <taxon>Thermoprotei</taxon>
        <taxon>Sulfolobales</taxon>
        <taxon>Sulfolobaceae</taxon>
        <taxon>Sulfuracidifex</taxon>
    </lineage>
</organism>
<dbReference type="Gene3D" id="2.40.40.20">
    <property type="match status" value="1"/>
</dbReference>
<dbReference type="SUPFAM" id="SSF53706">
    <property type="entry name" value="Formate dehydrogenase/DMSO reductase, domains 1-3"/>
    <property type="match status" value="1"/>
</dbReference>
<dbReference type="GO" id="GO:0046872">
    <property type="term" value="F:metal ion binding"/>
    <property type="evidence" value="ECO:0007669"/>
    <property type="project" value="UniProtKB-KW"/>
</dbReference>
<dbReference type="Gene3D" id="2.20.25.90">
    <property type="entry name" value="ADC-like domains"/>
    <property type="match status" value="1"/>
</dbReference>
<comment type="caution">
    <text evidence="10">The sequence shown here is derived from an EMBL/GenBank/DDBJ whole genome shotgun (WGS) entry which is preliminary data.</text>
</comment>
<dbReference type="EMBL" id="WGGD01000005">
    <property type="protein sequence ID" value="MUN29045.1"/>
    <property type="molecule type" value="Genomic_DNA"/>
</dbReference>
<keyword evidence="2" id="KW-0004">4Fe-4S</keyword>
<dbReference type="Pfam" id="PF01568">
    <property type="entry name" value="Molydop_binding"/>
    <property type="match status" value="1"/>
</dbReference>
<dbReference type="GO" id="GO:0043546">
    <property type="term" value="F:molybdopterin cofactor binding"/>
    <property type="evidence" value="ECO:0007669"/>
    <property type="project" value="InterPro"/>
</dbReference>
<dbReference type="CDD" id="cd00508">
    <property type="entry name" value="MopB_CT_Fdh-Nap-like"/>
    <property type="match status" value="1"/>
</dbReference>
<evidence type="ECO:0000259" key="7">
    <source>
        <dbReference type="Pfam" id="PF00384"/>
    </source>
</evidence>
<dbReference type="InterPro" id="IPR006656">
    <property type="entry name" value="Mopterin_OxRdtase"/>
</dbReference>
<dbReference type="GO" id="GO:0051539">
    <property type="term" value="F:4 iron, 4 sulfur cluster binding"/>
    <property type="evidence" value="ECO:0007669"/>
    <property type="project" value="UniProtKB-KW"/>
</dbReference>
<gene>
    <name evidence="10" type="ORF">GC250_06260</name>
</gene>
<dbReference type="Gene3D" id="3.40.50.740">
    <property type="match status" value="1"/>
</dbReference>
<evidence type="ECO:0000256" key="6">
    <source>
        <dbReference type="ARBA" id="ARBA00023014"/>
    </source>
</evidence>
<dbReference type="PROSITE" id="PS00551">
    <property type="entry name" value="MOLYBDOPTERIN_PROK_1"/>
    <property type="match status" value="1"/>
</dbReference>
<evidence type="ECO:0000313" key="10">
    <source>
        <dbReference type="EMBL" id="MUN29045.1"/>
    </source>
</evidence>
<dbReference type="InterPro" id="IPR050123">
    <property type="entry name" value="Prok_molybdopt-oxidoreductase"/>
</dbReference>
<dbReference type="Pfam" id="PF00384">
    <property type="entry name" value="Molybdopterin"/>
    <property type="match status" value="1"/>
</dbReference>
<dbReference type="PANTHER" id="PTHR43105">
    <property type="entry name" value="RESPIRATORY NITRATE REDUCTASE"/>
    <property type="match status" value="1"/>
</dbReference>
<evidence type="ECO:0000256" key="4">
    <source>
        <dbReference type="ARBA" id="ARBA00023002"/>
    </source>
</evidence>
<dbReference type="GO" id="GO:0016491">
    <property type="term" value="F:oxidoreductase activity"/>
    <property type="evidence" value="ECO:0007669"/>
    <property type="project" value="UniProtKB-KW"/>
</dbReference>
<dbReference type="InterPro" id="IPR027467">
    <property type="entry name" value="MopterinOxRdtase_cofactor_BS"/>
</dbReference>
<evidence type="ECO:0000256" key="5">
    <source>
        <dbReference type="ARBA" id="ARBA00023004"/>
    </source>
</evidence>
<feature type="domain" description="Molybdopterin dinucleotide-binding" evidence="8">
    <location>
        <begin position="532"/>
        <end position="636"/>
    </location>
</feature>
<dbReference type="InterPro" id="IPR006963">
    <property type="entry name" value="Mopterin_OxRdtase_4Fe-4S_dom"/>
</dbReference>
<keyword evidence="11" id="KW-1185">Reference proteome</keyword>
<dbReference type="InterPro" id="IPR006657">
    <property type="entry name" value="MoPterin_dinucl-bd_dom"/>
</dbReference>
<evidence type="ECO:0000259" key="8">
    <source>
        <dbReference type="Pfam" id="PF01568"/>
    </source>
</evidence>
<feature type="domain" description="Molybdopterin oxidoreductase" evidence="7">
    <location>
        <begin position="58"/>
        <end position="461"/>
    </location>
</feature>
<name>A0A6A9QP34_SULME</name>
<keyword evidence="5" id="KW-0408">Iron</keyword>
<dbReference type="Gene3D" id="3.40.228.10">
    <property type="entry name" value="Dimethylsulfoxide Reductase, domain 2"/>
    <property type="match status" value="1"/>
</dbReference>
<dbReference type="Proteomes" id="UP000470772">
    <property type="component" value="Unassembled WGS sequence"/>
</dbReference>
<evidence type="ECO:0000256" key="2">
    <source>
        <dbReference type="ARBA" id="ARBA00022485"/>
    </source>
</evidence>